<feature type="region of interest" description="Disordered" evidence="1">
    <location>
        <begin position="389"/>
        <end position="470"/>
    </location>
</feature>
<accession>A0A6L2LV34</accession>
<feature type="compositionally biased region" description="Basic and acidic residues" evidence="1">
    <location>
        <begin position="771"/>
        <end position="788"/>
    </location>
</feature>
<protein>
    <submittedName>
        <fullName evidence="2">Retrovirus-related Pol polyprotein from transposon TNT 1-94</fullName>
    </submittedName>
</protein>
<sequence length="1182" mass="133575">MFDEYLEPPRVERPVSPAPAVPVSVLVNSAGTPSSTTIDQDAPFPSHSPSSSATQPPSSQQGIVAGYTIIDDNPFAHIDNDSFINVFAPENHLEMLVQRAITLCCNNVQHSRSKHIDIRHHFIREQVEKGVVELYFMTTDYQLAYSECKVAFTASASVPAIYIQQFWNMLTYEAKTGAYSFELDETGFVLDVNLLREALEITPIDQAHQFVSPPSGDAIMDFLNELGYTEVIHFILMWEEFVQAIQTFLNDKANLGSLTKKGKKDKPHVIPYCRFTKLIICHLGRIHNIPQRSTSPFHLAEEDLRHGNLTFVSKGEVDEVFGMPIPNEPTQSEPEPEPEPEPESKPQGKGKSIATNEQDAQSMLALHTPKRESTTNQFVFQRQIPIIKEASTKPSTQPQDYTSANIVRESPSPADAKIGADTDKMNSGEDTEILQIDEEQGKDVDNPVNLEENTDELDQGQAGSDPDPGVSRMALTRPNPEPTHEDFMANVYPDVHESLKFLADKHVILEEPLSLSGTLSSMNSLDDAYTIGDQFLNDKSTKDEHGKLNVDSEVVSMVIVSIHQASSSVPPLSTPIIDHSLPKPVSSTTQPLIFIATTTKTTTLPPPLQQQSTTKSELATRVTTLEKKLFNFEQKSNTLDNTTQNLRSRVFTLELWDLPHKINQTVNEVVKEAVHASMERANKDEFLAKKDKSRKRRRDDQDPPPPPLDLDLSKKKRHDSDAPGSSKPLAPQSPAWKKSDTSEAPSSSSKQKYGLESEQPVKDVPMPETTHLSDIEDTDAAHLPKIKPRPEWIEKKKLSKSDLEGPTFKVSKAFYDNSISLQFQIEECHRILTDQVDLVNLKGQRLMPDVSKSLPLEDLQVRADYKEYKISEADFKNLHPNDFEDLYLLYLQGQLNHLSGDDKIYLFNAVNMWIRNIDASDFLFKEDYNIVSKPRAVIYKDINDQKKIMRETEVHKFSDGTLNRILDKLDHMVKDFKLYVYNPGMETRIWSGDDRRRSEDFMERETRGTNFISFQDQERYEHVGPQDTTSQDGKRPQDDDQRLDLADDLKEAQYHISSSITSYKTKITTSKVELSGILNAIPNKLSSYGWKFKASYLLKIGSCIHHIADRFNLSASVYYSWNKINKKMFQNCSRSEDDLAMIIENNVGDMMKCLKVKNLNDVGVVASRWGLKWGNGKLITEV</sequence>
<feature type="compositionally biased region" description="Polar residues" evidence="1">
    <location>
        <begin position="29"/>
        <end position="39"/>
    </location>
</feature>
<feature type="compositionally biased region" description="Polar residues" evidence="1">
    <location>
        <begin position="742"/>
        <end position="751"/>
    </location>
</feature>
<evidence type="ECO:0000313" key="2">
    <source>
        <dbReference type="EMBL" id="GEU65663.1"/>
    </source>
</evidence>
<feature type="compositionally biased region" description="Acidic residues" evidence="1">
    <location>
        <begin position="429"/>
        <end position="438"/>
    </location>
</feature>
<organism evidence="2">
    <name type="scientific">Tanacetum cinerariifolium</name>
    <name type="common">Dalmatian daisy</name>
    <name type="synonym">Chrysanthemum cinerariifolium</name>
    <dbReference type="NCBI Taxonomy" id="118510"/>
    <lineage>
        <taxon>Eukaryota</taxon>
        <taxon>Viridiplantae</taxon>
        <taxon>Streptophyta</taxon>
        <taxon>Embryophyta</taxon>
        <taxon>Tracheophyta</taxon>
        <taxon>Spermatophyta</taxon>
        <taxon>Magnoliopsida</taxon>
        <taxon>eudicotyledons</taxon>
        <taxon>Gunneridae</taxon>
        <taxon>Pentapetalae</taxon>
        <taxon>asterids</taxon>
        <taxon>campanulids</taxon>
        <taxon>Asterales</taxon>
        <taxon>Asteraceae</taxon>
        <taxon>Asteroideae</taxon>
        <taxon>Anthemideae</taxon>
        <taxon>Anthemidinae</taxon>
        <taxon>Tanacetum</taxon>
    </lineage>
</organism>
<name>A0A6L2LV34_TANCI</name>
<proteinExistence type="predicted"/>
<gene>
    <name evidence="2" type="ORF">Tci_037641</name>
</gene>
<comment type="caution">
    <text evidence="2">The sequence shown here is derived from an EMBL/GenBank/DDBJ whole genome shotgun (WGS) entry which is preliminary data.</text>
</comment>
<evidence type="ECO:0000256" key="1">
    <source>
        <dbReference type="SAM" id="MobiDB-lite"/>
    </source>
</evidence>
<feature type="compositionally biased region" description="Low complexity" evidence="1">
    <location>
        <begin position="43"/>
        <end position="60"/>
    </location>
</feature>
<dbReference type="EMBL" id="BKCJ010005244">
    <property type="protein sequence ID" value="GEU65663.1"/>
    <property type="molecule type" value="Genomic_DNA"/>
</dbReference>
<reference evidence="2" key="1">
    <citation type="journal article" date="2019" name="Sci. Rep.">
        <title>Draft genome of Tanacetum cinerariifolium, the natural source of mosquito coil.</title>
        <authorList>
            <person name="Yamashiro T."/>
            <person name="Shiraishi A."/>
            <person name="Satake H."/>
            <person name="Nakayama K."/>
        </authorList>
    </citation>
    <scope>NUCLEOTIDE SEQUENCE</scope>
</reference>
<dbReference type="AlphaFoldDB" id="A0A6L2LV34"/>
<dbReference type="CDD" id="cd09272">
    <property type="entry name" value="RNase_HI_RT_Ty1"/>
    <property type="match status" value="1"/>
</dbReference>
<feature type="region of interest" description="Disordered" evidence="1">
    <location>
        <begin position="29"/>
        <end position="60"/>
    </location>
</feature>
<feature type="compositionally biased region" description="Polar residues" evidence="1">
    <location>
        <begin position="392"/>
        <end position="405"/>
    </location>
</feature>
<feature type="region of interest" description="Disordered" evidence="1">
    <location>
        <begin position="320"/>
        <end position="355"/>
    </location>
</feature>
<feature type="region of interest" description="Disordered" evidence="1">
    <location>
        <begin position="681"/>
        <end position="788"/>
    </location>
</feature>
<feature type="compositionally biased region" description="Basic and acidic residues" evidence="1">
    <location>
        <begin position="418"/>
        <end position="427"/>
    </location>
</feature>
<feature type="compositionally biased region" description="Basic and acidic residues" evidence="1">
    <location>
        <begin position="681"/>
        <end position="690"/>
    </location>
</feature>